<comment type="caution">
    <text evidence="1">The sequence shown here is derived from an EMBL/GenBank/DDBJ whole genome shotgun (WGS) entry which is preliminary data.</text>
</comment>
<evidence type="ECO:0000313" key="2">
    <source>
        <dbReference type="Proteomes" id="UP001302745"/>
    </source>
</evidence>
<proteinExistence type="predicted"/>
<keyword evidence="2" id="KW-1185">Reference proteome</keyword>
<evidence type="ECO:0000313" key="1">
    <source>
        <dbReference type="EMBL" id="KAK4152491.1"/>
    </source>
</evidence>
<dbReference type="Proteomes" id="UP001302745">
    <property type="component" value="Unassembled WGS sequence"/>
</dbReference>
<dbReference type="EMBL" id="MU856973">
    <property type="protein sequence ID" value="KAK4152491.1"/>
    <property type="molecule type" value="Genomic_DNA"/>
</dbReference>
<name>A0AAN6VLM5_9PEZI</name>
<dbReference type="AlphaFoldDB" id="A0AAN6VLM5"/>
<reference evidence="1" key="1">
    <citation type="journal article" date="2023" name="Mol. Phylogenet. Evol.">
        <title>Genome-scale phylogeny and comparative genomics of the fungal order Sordariales.</title>
        <authorList>
            <person name="Hensen N."/>
            <person name="Bonometti L."/>
            <person name="Westerberg I."/>
            <person name="Brannstrom I.O."/>
            <person name="Guillou S."/>
            <person name="Cros-Aarteil S."/>
            <person name="Calhoun S."/>
            <person name="Haridas S."/>
            <person name="Kuo A."/>
            <person name="Mondo S."/>
            <person name="Pangilinan J."/>
            <person name="Riley R."/>
            <person name="LaButti K."/>
            <person name="Andreopoulos B."/>
            <person name="Lipzen A."/>
            <person name="Chen C."/>
            <person name="Yan M."/>
            <person name="Daum C."/>
            <person name="Ng V."/>
            <person name="Clum A."/>
            <person name="Steindorff A."/>
            <person name="Ohm R.A."/>
            <person name="Martin F."/>
            <person name="Silar P."/>
            <person name="Natvig D.O."/>
            <person name="Lalanne C."/>
            <person name="Gautier V."/>
            <person name="Ament-Velasquez S.L."/>
            <person name="Kruys A."/>
            <person name="Hutchinson M.I."/>
            <person name="Powell A.J."/>
            <person name="Barry K."/>
            <person name="Miller A.N."/>
            <person name="Grigoriev I.V."/>
            <person name="Debuchy R."/>
            <person name="Gladieux P."/>
            <person name="Hiltunen Thoren M."/>
            <person name="Johannesson H."/>
        </authorList>
    </citation>
    <scope>NUCLEOTIDE SEQUENCE</scope>
    <source>
        <strain evidence="1">CBS 538.74</strain>
    </source>
</reference>
<organism evidence="1 2">
    <name type="scientific">Chaetomidium leptoderma</name>
    <dbReference type="NCBI Taxonomy" id="669021"/>
    <lineage>
        <taxon>Eukaryota</taxon>
        <taxon>Fungi</taxon>
        <taxon>Dikarya</taxon>
        <taxon>Ascomycota</taxon>
        <taxon>Pezizomycotina</taxon>
        <taxon>Sordariomycetes</taxon>
        <taxon>Sordariomycetidae</taxon>
        <taxon>Sordariales</taxon>
        <taxon>Chaetomiaceae</taxon>
        <taxon>Chaetomidium</taxon>
    </lineage>
</organism>
<gene>
    <name evidence="1" type="ORF">C8A00DRAFT_34850</name>
</gene>
<sequence>MTRNSAIKTCLDFGVLDPLPFTTFILYLNETNIHQLNTSTDLPRIIAKAELESRKGPRNKWAPGAWAAAAAYNATKPEVRCPVIVGGDSMIQTPEQLRNLCQLASVPPLTQTTETTLFPFPDEDDKDQDKKTLNIADVSLRQYLDLQKCTEGDTVVVWFGGQRRYAWLACSESLKTEG</sequence>
<reference evidence="1" key="2">
    <citation type="submission" date="2023-05" db="EMBL/GenBank/DDBJ databases">
        <authorList>
            <consortium name="Lawrence Berkeley National Laboratory"/>
            <person name="Steindorff A."/>
            <person name="Hensen N."/>
            <person name="Bonometti L."/>
            <person name="Westerberg I."/>
            <person name="Brannstrom I.O."/>
            <person name="Guillou S."/>
            <person name="Cros-Aarteil S."/>
            <person name="Calhoun S."/>
            <person name="Haridas S."/>
            <person name="Kuo A."/>
            <person name="Mondo S."/>
            <person name="Pangilinan J."/>
            <person name="Riley R."/>
            <person name="Labutti K."/>
            <person name="Andreopoulos B."/>
            <person name="Lipzen A."/>
            <person name="Chen C."/>
            <person name="Yanf M."/>
            <person name="Daum C."/>
            <person name="Ng V."/>
            <person name="Clum A."/>
            <person name="Ohm R."/>
            <person name="Martin F."/>
            <person name="Silar P."/>
            <person name="Natvig D."/>
            <person name="Lalanne C."/>
            <person name="Gautier V."/>
            <person name="Ament-Velasquez S.L."/>
            <person name="Kruys A."/>
            <person name="Hutchinson M.I."/>
            <person name="Powell A.J."/>
            <person name="Barry K."/>
            <person name="Miller A.N."/>
            <person name="Grigoriev I.V."/>
            <person name="Debuchy R."/>
            <person name="Gladieux P."/>
            <person name="Thoren M.H."/>
            <person name="Johannesson H."/>
        </authorList>
    </citation>
    <scope>NUCLEOTIDE SEQUENCE</scope>
    <source>
        <strain evidence="1">CBS 538.74</strain>
    </source>
</reference>
<protein>
    <submittedName>
        <fullName evidence="1">Uncharacterized protein</fullName>
    </submittedName>
</protein>
<accession>A0AAN6VLM5</accession>